<dbReference type="EC" id="5.1.3.2" evidence="5 9"/>
<reference evidence="11 12" key="1">
    <citation type="submission" date="2013-12" db="EMBL/GenBank/DDBJ databases">
        <title>Complete Genomes of Pseudomonas monteilii SB3078 and SB3101, two Benzene, Toluene and Ethylbenzene Degrading Bacteria used for Bioaugmentation.</title>
        <authorList>
            <person name="Dueholm M.S."/>
            <person name="Albertsen M."/>
            <person name="D'Imperio S."/>
            <person name="Tale V.P."/>
            <person name="Lewis D."/>
            <person name="Nilsen P.H."/>
            <person name="Nielsen J.L."/>
        </authorList>
    </citation>
    <scope>NUCLEOTIDE SEQUENCE [LARGE SCALE GENOMIC DNA]</scope>
    <source>
        <strain evidence="11 12">SB3101</strain>
    </source>
</reference>
<evidence type="ECO:0000256" key="6">
    <source>
        <dbReference type="ARBA" id="ARBA00018569"/>
    </source>
</evidence>
<dbReference type="HOGENOM" id="CLU_007383_1_10_6"/>
<dbReference type="GO" id="GO:0006012">
    <property type="term" value="P:galactose metabolic process"/>
    <property type="evidence" value="ECO:0007669"/>
    <property type="project" value="UniProtKB-UniPathway"/>
</dbReference>
<evidence type="ECO:0000256" key="1">
    <source>
        <dbReference type="ARBA" id="ARBA00000083"/>
    </source>
</evidence>
<comment type="subunit">
    <text evidence="9">Homodimer.</text>
</comment>
<comment type="catalytic activity">
    <reaction evidence="1 9">
        <text>UDP-alpha-D-glucose = UDP-alpha-D-galactose</text>
        <dbReference type="Rhea" id="RHEA:22168"/>
        <dbReference type="ChEBI" id="CHEBI:58885"/>
        <dbReference type="ChEBI" id="CHEBI:66914"/>
        <dbReference type="EC" id="5.1.3.2"/>
    </reaction>
</comment>
<dbReference type="UniPathway" id="UPA00214"/>
<dbReference type="NCBIfam" id="TIGR01179">
    <property type="entry name" value="galE"/>
    <property type="match status" value="1"/>
</dbReference>
<evidence type="ECO:0000256" key="8">
    <source>
        <dbReference type="ARBA" id="ARBA00023235"/>
    </source>
</evidence>
<evidence type="ECO:0000256" key="5">
    <source>
        <dbReference type="ARBA" id="ARBA00013189"/>
    </source>
</evidence>
<gene>
    <name evidence="11" type="ORF">X970_05055</name>
</gene>
<dbReference type="Gene3D" id="3.40.50.720">
    <property type="entry name" value="NAD(P)-binding Rossmann-like Domain"/>
    <property type="match status" value="1"/>
</dbReference>
<evidence type="ECO:0000259" key="10">
    <source>
        <dbReference type="Pfam" id="PF16363"/>
    </source>
</evidence>
<evidence type="ECO:0000256" key="2">
    <source>
        <dbReference type="ARBA" id="ARBA00001911"/>
    </source>
</evidence>
<evidence type="ECO:0000256" key="7">
    <source>
        <dbReference type="ARBA" id="ARBA00023027"/>
    </source>
</evidence>
<organism evidence="11 12">
    <name type="scientific">Pseudomonas monteilii SB3101</name>
    <dbReference type="NCBI Taxonomy" id="1435058"/>
    <lineage>
        <taxon>Bacteria</taxon>
        <taxon>Pseudomonadati</taxon>
        <taxon>Pseudomonadota</taxon>
        <taxon>Gammaproteobacteria</taxon>
        <taxon>Pseudomonadales</taxon>
        <taxon>Pseudomonadaceae</taxon>
        <taxon>Pseudomonas</taxon>
    </lineage>
</organism>
<sequence length="340" mass="37294">MKILVTGGAGYIGSHTTLHLLKTGHDVVIVDNFSNSSPTVIDRIKKLAHITPTLVEGDILDLPFLNNLFSDHEFDAVIHFAGVKAVGESVADPLLYYQINVTGSLNLLSAMKSYNVKRFIFSSSATVYGSPTSLPISETAVKAPTNPYGNSKYIVEQALEDLFKSDKDWRIVSLRYFNPVGADESGLIGEHPRGVPNNLMPFISQVACGTRDKLLVFGNDYPTHDGTGVRDYIHVSDLAEGHVAALNFISNSNNGIFCPANLGAGKGYSVLDLIEAFEKVSNKKILYSVAERRPGDIATSFADPRKANNLFEWYAKKGILEMCADTWRWQSKNPNGYDNN</sequence>
<dbReference type="PATRIC" id="fig|1435058.3.peg.999"/>
<dbReference type="InterPro" id="IPR005886">
    <property type="entry name" value="UDP_G4E"/>
</dbReference>
<evidence type="ECO:0000313" key="12">
    <source>
        <dbReference type="Proteomes" id="UP000018660"/>
    </source>
</evidence>
<dbReference type="KEGG" id="pmot:X970_05055"/>
<comment type="pathway">
    <text evidence="3 9">Carbohydrate metabolism; galactose metabolism.</text>
</comment>
<dbReference type="RefSeq" id="WP_024086464.1">
    <property type="nucleotide sequence ID" value="NC_023076.1"/>
</dbReference>
<dbReference type="InterPro" id="IPR036291">
    <property type="entry name" value="NAD(P)-bd_dom_sf"/>
</dbReference>
<evidence type="ECO:0000256" key="3">
    <source>
        <dbReference type="ARBA" id="ARBA00004947"/>
    </source>
</evidence>
<dbReference type="AlphaFoldDB" id="V9UYZ1"/>
<dbReference type="PANTHER" id="PTHR43725">
    <property type="entry name" value="UDP-GLUCOSE 4-EPIMERASE"/>
    <property type="match status" value="1"/>
</dbReference>
<proteinExistence type="inferred from homology"/>
<dbReference type="EMBL" id="CP006979">
    <property type="protein sequence ID" value="AHC86810.1"/>
    <property type="molecule type" value="Genomic_DNA"/>
</dbReference>
<keyword evidence="7 9" id="KW-0520">NAD</keyword>
<dbReference type="NCBIfam" id="NF007956">
    <property type="entry name" value="PRK10675.1"/>
    <property type="match status" value="1"/>
</dbReference>
<keyword evidence="8 9" id="KW-0413">Isomerase</keyword>
<feature type="domain" description="NAD(P)-binding" evidence="10">
    <location>
        <begin position="4"/>
        <end position="326"/>
    </location>
</feature>
<dbReference type="CDD" id="cd05247">
    <property type="entry name" value="UDP_G4E_1_SDR_e"/>
    <property type="match status" value="1"/>
</dbReference>
<protein>
    <recommendedName>
        <fullName evidence="6 9">UDP-glucose 4-epimerase</fullName>
        <ecNumber evidence="5 9">5.1.3.2</ecNumber>
    </recommendedName>
</protein>
<dbReference type="SUPFAM" id="SSF51735">
    <property type="entry name" value="NAD(P)-binding Rossmann-fold domains"/>
    <property type="match status" value="1"/>
</dbReference>
<keyword evidence="9" id="KW-0119">Carbohydrate metabolism</keyword>
<evidence type="ECO:0000256" key="4">
    <source>
        <dbReference type="ARBA" id="ARBA00007637"/>
    </source>
</evidence>
<dbReference type="Pfam" id="PF16363">
    <property type="entry name" value="GDP_Man_Dehyd"/>
    <property type="match status" value="1"/>
</dbReference>
<comment type="similarity">
    <text evidence="4 9">Belongs to the NAD(P)-dependent epimerase/dehydratase family.</text>
</comment>
<dbReference type="PANTHER" id="PTHR43725:SF47">
    <property type="entry name" value="UDP-GLUCOSE 4-EPIMERASE"/>
    <property type="match status" value="1"/>
</dbReference>
<comment type="cofactor">
    <cofactor evidence="2 9">
        <name>NAD(+)</name>
        <dbReference type="ChEBI" id="CHEBI:57540"/>
    </cofactor>
</comment>
<dbReference type="GO" id="GO:0005829">
    <property type="term" value="C:cytosol"/>
    <property type="evidence" value="ECO:0007669"/>
    <property type="project" value="TreeGrafter"/>
</dbReference>
<dbReference type="GO" id="GO:0003978">
    <property type="term" value="F:UDP-glucose 4-epimerase activity"/>
    <property type="evidence" value="ECO:0007669"/>
    <property type="project" value="UniProtKB-UniRule"/>
</dbReference>
<accession>V9UYZ1</accession>
<dbReference type="Gene3D" id="3.90.25.10">
    <property type="entry name" value="UDP-galactose 4-epimerase, domain 1"/>
    <property type="match status" value="1"/>
</dbReference>
<dbReference type="Proteomes" id="UP000018660">
    <property type="component" value="Chromosome"/>
</dbReference>
<evidence type="ECO:0000256" key="9">
    <source>
        <dbReference type="RuleBase" id="RU366046"/>
    </source>
</evidence>
<evidence type="ECO:0000313" key="11">
    <source>
        <dbReference type="EMBL" id="AHC86810.1"/>
    </source>
</evidence>
<dbReference type="InterPro" id="IPR016040">
    <property type="entry name" value="NAD(P)-bd_dom"/>
</dbReference>
<name>V9UYZ1_9PSED</name>